<evidence type="ECO:0000313" key="2">
    <source>
        <dbReference type="Proteomes" id="UP000199460"/>
    </source>
</evidence>
<sequence length="174" mass="19619">MYDRRLRCPARAAQDLQNARALLGKRLSGLLHDQYYFNGEKSRENVGDLEWHFGEQEVLSMYLLNDGKSVGADALPLKEPISFEIEPNVTCAWQRANLLEGLSATHLVNATICEVEGIIDTLKEQQPRLTGFRITFETGDFLIFLNQGDNGAVLINKPPPAYAEIETRFVTHIE</sequence>
<dbReference type="AlphaFoldDB" id="A0A1H0XDI8"/>
<keyword evidence="2" id="KW-1185">Reference proteome</keyword>
<dbReference type="EMBL" id="FNJJ01000013">
    <property type="protein sequence ID" value="SDQ00994.1"/>
    <property type="molecule type" value="Genomic_DNA"/>
</dbReference>
<name>A0A1H0XDI8_9GAMM</name>
<evidence type="ECO:0000313" key="1">
    <source>
        <dbReference type="EMBL" id="SDQ00994.1"/>
    </source>
</evidence>
<gene>
    <name evidence="1" type="ORF">SAMN05216213_11315</name>
</gene>
<protein>
    <submittedName>
        <fullName evidence="1">Uncharacterized protein</fullName>
    </submittedName>
</protein>
<reference evidence="2" key="1">
    <citation type="submission" date="2016-10" db="EMBL/GenBank/DDBJ databases">
        <authorList>
            <person name="Varghese N."/>
            <person name="Submissions S."/>
        </authorList>
    </citation>
    <scope>NUCLEOTIDE SEQUENCE [LARGE SCALE GENOMIC DNA]</scope>
    <source>
        <strain evidence="2">JCM 18416</strain>
    </source>
</reference>
<proteinExistence type="predicted"/>
<accession>A0A1H0XDI8</accession>
<dbReference type="OrthoDB" id="6984493at2"/>
<dbReference type="GeneID" id="300933316"/>
<dbReference type="RefSeq" id="WP_090433181.1">
    <property type="nucleotide sequence ID" value="NZ_FNJJ01000013.1"/>
</dbReference>
<organism evidence="1 2">
    <name type="scientific">Ectopseudomonas guguanensis</name>
    <dbReference type="NCBI Taxonomy" id="1198456"/>
    <lineage>
        <taxon>Bacteria</taxon>
        <taxon>Pseudomonadati</taxon>
        <taxon>Pseudomonadota</taxon>
        <taxon>Gammaproteobacteria</taxon>
        <taxon>Pseudomonadales</taxon>
        <taxon>Pseudomonadaceae</taxon>
        <taxon>Ectopseudomonas</taxon>
    </lineage>
</organism>
<dbReference type="Proteomes" id="UP000199460">
    <property type="component" value="Unassembled WGS sequence"/>
</dbReference>